<feature type="domain" description="PUM-HD" evidence="5">
    <location>
        <begin position="1"/>
        <end position="189"/>
    </location>
</feature>
<feature type="repeat" description="Pumilio" evidence="3">
    <location>
        <begin position="125"/>
        <end position="160"/>
    </location>
</feature>
<dbReference type="InterPro" id="IPR011989">
    <property type="entry name" value="ARM-like"/>
</dbReference>
<comment type="caution">
    <text evidence="6">The sequence shown here is derived from an EMBL/GenBank/DDBJ whole genome shotgun (WGS) entry which is preliminary data.</text>
</comment>
<name>A0AA38CG92_TAXCH</name>
<dbReference type="InterPro" id="IPR033133">
    <property type="entry name" value="PUM-HD"/>
</dbReference>
<keyword evidence="2" id="KW-0810">Translation regulation</keyword>
<dbReference type="GO" id="GO:0006417">
    <property type="term" value="P:regulation of translation"/>
    <property type="evidence" value="ECO:0007669"/>
    <property type="project" value="UniProtKB-KW"/>
</dbReference>
<dbReference type="Gene3D" id="1.25.10.10">
    <property type="entry name" value="Leucine-rich Repeat Variant"/>
    <property type="match status" value="1"/>
</dbReference>
<dbReference type="EMBL" id="JAHRHJ020000010">
    <property type="protein sequence ID" value="KAH9299582.1"/>
    <property type="molecule type" value="Genomic_DNA"/>
</dbReference>
<dbReference type="AlphaFoldDB" id="A0AA38CG92"/>
<dbReference type="GO" id="GO:0005737">
    <property type="term" value="C:cytoplasm"/>
    <property type="evidence" value="ECO:0007669"/>
    <property type="project" value="TreeGrafter"/>
</dbReference>
<dbReference type="GO" id="GO:0003729">
    <property type="term" value="F:mRNA binding"/>
    <property type="evidence" value="ECO:0007669"/>
    <property type="project" value="TreeGrafter"/>
</dbReference>
<evidence type="ECO:0000256" key="2">
    <source>
        <dbReference type="ARBA" id="ARBA00022845"/>
    </source>
</evidence>
<dbReference type="SMART" id="SM00025">
    <property type="entry name" value="Pumilio"/>
    <property type="match status" value="1"/>
</dbReference>
<gene>
    <name evidence="6" type="ORF">KI387_031264</name>
</gene>
<feature type="compositionally biased region" description="Basic residues" evidence="4">
    <location>
        <begin position="48"/>
        <end position="57"/>
    </location>
</feature>
<accession>A0AA38CG92</accession>
<feature type="non-terminal residue" evidence="6">
    <location>
        <position position="189"/>
    </location>
</feature>
<dbReference type="SUPFAM" id="SSF48371">
    <property type="entry name" value="ARM repeat"/>
    <property type="match status" value="1"/>
</dbReference>
<feature type="repeat" description="Pumilio" evidence="3">
    <location>
        <begin position="161"/>
        <end position="189"/>
    </location>
</feature>
<dbReference type="PANTHER" id="PTHR12537">
    <property type="entry name" value="RNA BINDING PROTEIN PUMILIO-RELATED"/>
    <property type="match status" value="1"/>
</dbReference>
<evidence type="ECO:0000256" key="3">
    <source>
        <dbReference type="PROSITE-ProRule" id="PRU00317"/>
    </source>
</evidence>
<dbReference type="PROSITE" id="PS50303">
    <property type="entry name" value="PUM_HD"/>
    <property type="match status" value="1"/>
</dbReference>
<evidence type="ECO:0000313" key="6">
    <source>
        <dbReference type="EMBL" id="KAH9299582.1"/>
    </source>
</evidence>
<dbReference type="InterPro" id="IPR001313">
    <property type="entry name" value="Pumilio_RNA-bd_rpt"/>
</dbReference>
<sequence>DSPFPGTGPTRSLLEAIIGAPFATDSKENVDPTRFHYRENMEIERKSRRVYVHRRPRNDKEERMQKTPKPRHVTVEKGTIKPRRETTKQAQNDKSVQKEELNRNYVVQYILEFGIPWATAKVIAQLQGHYALLSMQKFSSNVVEKCLKEGKEEHRAAIIQELLNSSQLGDLLQDAYGNYVVQSALGVSK</sequence>
<dbReference type="Pfam" id="PF00806">
    <property type="entry name" value="PUF"/>
    <property type="match status" value="3"/>
</dbReference>
<dbReference type="Proteomes" id="UP000824469">
    <property type="component" value="Unassembled WGS sequence"/>
</dbReference>
<dbReference type="InterPro" id="IPR016024">
    <property type="entry name" value="ARM-type_fold"/>
</dbReference>
<proteinExistence type="predicted"/>
<feature type="non-terminal residue" evidence="6">
    <location>
        <position position="1"/>
    </location>
</feature>
<dbReference type="PANTHER" id="PTHR12537:SF13">
    <property type="entry name" value="PUMILIO HOMOLOGY DOMAIN FAMILY MEMBER 4"/>
    <property type="match status" value="1"/>
</dbReference>
<dbReference type="PROSITE" id="PS50302">
    <property type="entry name" value="PUM"/>
    <property type="match status" value="2"/>
</dbReference>
<protein>
    <recommendedName>
        <fullName evidence="5">PUM-HD domain-containing protein</fullName>
    </recommendedName>
</protein>
<keyword evidence="1" id="KW-0677">Repeat</keyword>
<feature type="region of interest" description="Disordered" evidence="4">
    <location>
        <begin position="48"/>
        <end position="75"/>
    </location>
</feature>
<evidence type="ECO:0000313" key="7">
    <source>
        <dbReference type="Proteomes" id="UP000824469"/>
    </source>
</evidence>
<keyword evidence="7" id="KW-1185">Reference proteome</keyword>
<evidence type="ECO:0000256" key="1">
    <source>
        <dbReference type="ARBA" id="ARBA00022737"/>
    </source>
</evidence>
<reference evidence="6 7" key="1">
    <citation type="journal article" date="2021" name="Nat. Plants">
        <title>The Taxus genome provides insights into paclitaxel biosynthesis.</title>
        <authorList>
            <person name="Xiong X."/>
            <person name="Gou J."/>
            <person name="Liao Q."/>
            <person name="Li Y."/>
            <person name="Zhou Q."/>
            <person name="Bi G."/>
            <person name="Li C."/>
            <person name="Du R."/>
            <person name="Wang X."/>
            <person name="Sun T."/>
            <person name="Guo L."/>
            <person name="Liang H."/>
            <person name="Lu P."/>
            <person name="Wu Y."/>
            <person name="Zhang Z."/>
            <person name="Ro D.K."/>
            <person name="Shang Y."/>
            <person name="Huang S."/>
            <person name="Yan J."/>
        </authorList>
    </citation>
    <scope>NUCLEOTIDE SEQUENCE [LARGE SCALE GENOMIC DNA]</scope>
    <source>
        <strain evidence="6">Ta-2019</strain>
    </source>
</reference>
<evidence type="ECO:0000259" key="5">
    <source>
        <dbReference type="PROSITE" id="PS50303"/>
    </source>
</evidence>
<organism evidence="6 7">
    <name type="scientific">Taxus chinensis</name>
    <name type="common">Chinese yew</name>
    <name type="synonym">Taxus wallichiana var. chinensis</name>
    <dbReference type="NCBI Taxonomy" id="29808"/>
    <lineage>
        <taxon>Eukaryota</taxon>
        <taxon>Viridiplantae</taxon>
        <taxon>Streptophyta</taxon>
        <taxon>Embryophyta</taxon>
        <taxon>Tracheophyta</taxon>
        <taxon>Spermatophyta</taxon>
        <taxon>Pinopsida</taxon>
        <taxon>Pinidae</taxon>
        <taxon>Conifers II</taxon>
        <taxon>Cupressales</taxon>
        <taxon>Taxaceae</taxon>
        <taxon>Taxus</taxon>
    </lineage>
</organism>
<evidence type="ECO:0000256" key="4">
    <source>
        <dbReference type="SAM" id="MobiDB-lite"/>
    </source>
</evidence>